<reference evidence="1 2" key="1">
    <citation type="submission" date="2020-04" db="EMBL/GenBank/DDBJ databases">
        <title>Marinobacter oceani sp. nov., isolated from marine solar saltern.</title>
        <authorList>
            <person name="Chen X.-Y."/>
        </authorList>
    </citation>
    <scope>NUCLEOTIDE SEQUENCE [LARGE SCALE GENOMIC DNA]</scope>
    <source>
        <strain evidence="1 2">W62</strain>
    </source>
</reference>
<name>A0A7Y0RCA1_9GAMM</name>
<protein>
    <submittedName>
        <fullName evidence="1">Uncharacterized protein</fullName>
    </submittedName>
</protein>
<dbReference type="OrthoDB" id="6087173at2"/>
<comment type="caution">
    <text evidence="1">The sequence shown here is derived from an EMBL/GenBank/DDBJ whole genome shotgun (WGS) entry which is preliminary data.</text>
</comment>
<organism evidence="1 2">
    <name type="scientific">Marinobacter orientalis</name>
    <dbReference type="NCBI Taxonomy" id="1928859"/>
    <lineage>
        <taxon>Bacteria</taxon>
        <taxon>Pseudomonadati</taxon>
        <taxon>Pseudomonadota</taxon>
        <taxon>Gammaproteobacteria</taxon>
        <taxon>Pseudomonadales</taxon>
        <taxon>Marinobacteraceae</taxon>
        <taxon>Marinobacter</taxon>
    </lineage>
</organism>
<evidence type="ECO:0000313" key="2">
    <source>
        <dbReference type="Proteomes" id="UP000567186"/>
    </source>
</evidence>
<evidence type="ECO:0000313" key="1">
    <source>
        <dbReference type="EMBL" id="NMT63592.1"/>
    </source>
</evidence>
<dbReference type="RefSeq" id="WP_135954778.1">
    <property type="nucleotide sequence ID" value="NZ_JABCKY010000002.1"/>
</dbReference>
<gene>
    <name evidence="1" type="ORF">HIU99_08265</name>
</gene>
<dbReference type="Proteomes" id="UP000567186">
    <property type="component" value="Unassembled WGS sequence"/>
</dbReference>
<sequence length="226" mass="25514">MDISMRLLLVALLWLVNAPGYSATRVACPVPGVTVFSDQAEDGELACQAVGKTLEFMGSQGFLVNTVFTIDVVDRPLSLHGTEVKGTYDSRSFHIEVPNFSQAQLMAHRHPPFRMSMCHTMWQSFVAHEVAHAVAQANFQVPKPSLEAHEYIAYVVQLATLPEALREQLLEAFDNPAFRHERQISRIFLQLAPEIFAVKAYRHYVAQPDPQAFFQRLLNRRLSSPH</sequence>
<proteinExistence type="predicted"/>
<dbReference type="EMBL" id="JABCKY010000002">
    <property type="protein sequence ID" value="NMT63592.1"/>
    <property type="molecule type" value="Genomic_DNA"/>
</dbReference>
<accession>A0A7Y0RCA1</accession>
<dbReference type="Pfam" id="PF20344">
    <property type="entry name" value="DUF6639"/>
    <property type="match status" value="1"/>
</dbReference>
<dbReference type="AlphaFoldDB" id="A0A7Y0RCA1"/>
<dbReference type="InterPro" id="IPR046579">
    <property type="entry name" value="DUF6639"/>
</dbReference>
<keyword evidence="2" id="KW-1185">Reference proteome</keyword>